<evidence type="ECO:0000313" key="2">
    <source>
        <dbReference type="EMBL" id="KDS34279.1"/>
    </source>
</evidence>
<feature type="non-terminal residue" evidence="2">
    <location>
        <position position="1"/>
    </location>
</feature>
<dbReference type="AlphaFoldDB" id="A0AB34L270"/>
<accession>A0AB34L270</accession>
<sequence>SMTEDYKPTDNAVAERINGIIKVERLYRQGLFETIERAASVIERYIYFYNYRRPHMSVGYKTPGIVHGEKETQIKMWRNKRKPVKSNEKEMDTIALQSRTTNLSEGLCSAQR</sequence>
<dbReference type="PROSITE" id="PS50994">
    <property type="entry name" value="INTEGRASE"/>
    <property type="match status" value="1"/>
</dbReference>
<dbReference type="Pfam" id="PF13683">
    <property type="entry name" value="rve_3"/>
    <property type="match status" value="1"/>
</dbReference>
<dbReference type="GO" id="GO:0015074">
    <property type="term" value="P:DNA integration"/>
    <property type="evidence" value="ECO:0007669"/>
    <property type="project" value="InterPro"/>
</dbReference>
<dbReference type="GO" id="GO:0003676">
    <property type="term" value="F:nucleic acid binding"/>
    <property type="evidence" value="ECO:0007669"/>
    <property type="project" value="InterPro"/>
</dbReference>
<dbReference type="Proteomes" id="UP000027850">
    <property type="component" value="Unassembled WGS sequence"/>
</dbReference>
<feature type="domain" description="Integrase catalytic" evidence="1">
    <location>
        <begin position="1"/>
        <end position="71"/>
    </location>
</feature>
<dbReference type="RefSeq" id="WP_036653553.1">
    <property type="nucleotide sequence ID" value="NZ_JNHK01000100.1"/>
</dbReference>
<dbReference type="PANTHER" id="PTHR46889">
    <property type="entry name" value="TRANSPOSASE INSF FOR INSERTION SEQUENCE IS3B-RELATED"/>
    <property type="match status" value="1"/>
</dbReference>
<protein>
    <submittedName>
        <fullName evidence="2">Integrase core domain protein</fullName>
    </submittedName>
</protein>
<dbReference type="InterPro" id="IPR036397">
    <property type="entry name" value="RNaseH_sf"/>
</dbReference>
<dbReference type="InterPro" id="IPR001584">
    <property type="entry name" value="Integrase_cat-core"/>
</dbReference>
<dbReference type="SUPFAM" id="SSF53098">
    <property type="entry name" value="Ribonuclease H-like"/>
    <property type="match status" value="1"/>
</dbReference>
<evidence type="ECO:0000259" key="1">
    <source>
        <dbReference type="PROSITE" id="PS50994"/>
    </source>
</evidence>
<evidence type="ECO:0000313" key="3">
    <source>
        <dbReference type="Proteomes" id="UP000027850"/>
    </source>
</evidence>
<comment type="caution">
    <text evidence="2">The sequence shown here is derived from an EMBL/GenBank/DDBJ whole genome shotgun (WGS) entry which is preliminary data.</text>
</comment>
<name>A0AB34L270_PARDI</name>
<gene>
    <name evidence="2" type="ORF">M091_3255</name>
</gene>
<dbReference type="InterPro" id="IPR012337">
    <property type="entry name" value="RNaseH-like_sf"/>
</dbReference>
<organism evidence="2 3">
    <name type="scientific">Parabacteroides distasonis str. 3776 D15 i</name>
    <dbReference type="NCBI Taxonomy" id="1339342"/>
    <lineage>
        <taxon>Bacteria</taxon>
        <taxon>Pseudomonadati</taxon>
        <taxon>Bacteroidota</taxon>
        <taxon>Bacteroidia</taxon>
        <taxon>Bacteroidales</taxon>
        <taxon>Tannerellaceae</taxon>
        <taxon>Parabacteroides</taxon>
    </lineage>
</organism>
<dbReference type="EMBL" id="JNHK01000100">
    <property type="protein sequence ID" value="KDS34279.1"/>
    <property type="molecule type" value="Genomic_DNA"/>
</dbReference>
<proteinExistence type="predicted"/>
<reference evidence="2 3" key="1">
    <citation type="submission" date="2014-04" db="EMBL/GenBank/DDBJ databases">
        <authorList>
            <person name="Sears C."/>
            <person name="Carroll K."/>
            <person name="Sack B.R."/>
            <person name="Qadri F."/>
            <person name="Myers L.L."/>
            <person name="Chung G.-T."/>
            <person name="Escheverria P."/>
            <person name="Fraser C.M."/>
            <person name="Sadzewicz L."/>
            <person name="Shefchek K.A."/>
            <person name="Tallon L."/>
            <person name="Das S.P."/>
            <person name="Daugherty S."/>
            <person name="Mongodin E.F."/>
        </authorList>
    </citation>
    <scope>NUCLEOTIDE SEQUENCE [LARGE SCALE GENOMIC DNA]</scope>
    <source>
        <strain evidence="2 3">3776 D15 i</strain>
    </source>
</reference>
<dbReference type="Gene3D" id="3.30.420.10">
    <property type="entry name" value="Ribonuclease H-like superfamily/Ribonuclease H"/>
    <property type="match status" value="1"/>
</dbReference>
<dbReference type="PANTHER" id="PTHR46889:SF5">
    <property type="entry name" value="INTEGRASE PROTEIN"/>
    <property type="match status" value="1"/>
</dbReference>
<dbReference type="InterPro" id="IPR050900">
    <property type="entry name" value="Transposase_IS3/IS150/IS904"/>
</dbReference>